<gene>
    <name evidence="3" type="ORF">AFERRI_10151</name>
    <name evidence="1" type="ORF">AFERRI_40112</name>
    <name evidence="2" type="ORF">BBC27_09520</name>
</gene>
<sequence length="172" mass="18609">MQNKSTPVKWTILKSSLAVFGLCSFFGVGIAAAGPMYVESVAAPISKVMPELQKALGQHHFKVVLHLDILKMIKAKQHILHIPNLNKPGFSDVQSVVFCNPFFFNQLLNAHWESSAACPLTLTVYGRGGKSYIVYPKRVALTGNTPALNVAKKIDKAVIGALTSVPGAQPVR</sequence>
<dbReference type="EMBL" id="CCCS020000034">
    <property type="protein sequence ID" value="CDQ10160.1"/>
    <property type="molecule type" value="Genomic_DNA"/>
</dbReference>
<keyword evidence="5" id="KW-1185">Reference proteome</keyword>
<evidence type="ECO:0000313" key="5">
    <source>
        <dbReference type="Proteomes" id="UP000193925"/>
    </source>
</evidence>
<evidence type="ECO:0000313" key="1">
    <source>
        <dbReference type="EMBL" id="CDQ10160.1"/>
    </source>
</evidence>
<dbReference type="Gene3D" id="3.30.310.70">
    <property type="entry name" value="TT1751-like domain"/>
    <property type="match status" value="1"/>
</dbReference>
<dbReference type="Proteomes" id="UP000193925">
    <property type="component" value="Chromosome AFERRI"/>
</dbReference>
<dbReference type="InterPro" id="IPR035923">
    <property type="entry name" value="TT1751-like_sf"/>
</dbReference>
<protein>
    <submittedName>
        <fullName evidence="1">Uncharacterized protein</fullName>
    </submittedName>
</protein>
<reference evidence="2 4" key="3">
    <citation type="submission" date="2016-07" db="EMBL/GenBank/DDBJ databases">
        <title>Draft genome of a psychrotolerant acidophile Acidithiobacillus ferrivorans strain YL15.</title>
        <authorList>
            <person name="Peng T."/>
            <person name="Ma L."/>
            <person name="Nan M."/>
            <person name="An N."/>
            <person name="Wang M."/>
            <person name="Qiu G."/>
            <person name="Zeng W."/>
        </authorList>
    </citation>
    <scope>NUCLEOTIDE SEQUENCE [LARGE SCALE GENOMIC DNA]</scope>
    <source>
        <strain evidence="2 4">YL15</strain>
    </source>
</reference>
<dbReference type="Proteomes" id="UP000093129">
    <property type="component" value="Unassembled WGS sequence"/>
</dbReference>
<evidence type="ECO:0000313" key="4">
    <source>
        <dbReference type="Proteomes" id="UP000093129"/>
    </source>
</evidence>
<organism evidence="1">
    <name type="scientific">Acidithiobacillus ferrivorans</name>
    <dbReference type="NCBI Taxonomy" id="160808"/>
    <lineage>
        <taxon>Bacteria</taxon>
        <taxon>Pseudomonadati</taxon>
        <taxon>Pseudomonadota</taxon>
        <taxon>Acidithiobacillia</taxon>
        <taxon>Acidithiobacillales</taxon>
        <taxon>Acidithiobacillaceae</taxon>
        <taxon>Acidithiobacillus</taxon>
    </lineage>
</organism>
<reference evidence="3 5" key="4">
    <citation type="submission" date="2017-03" db="EMBL/GenBank/DDBJ databases">
        <authorList>
            <person name="Regsiter A."/>
            <person name="William W."/>
        </authorList>
    </citation>
    <scope>NUCLEOTIDE SEQUENCE [LARGE SCALE GENOMIC DNA]</scope>
    <source>
        <strain evidence="3">PRJEB5721</strain>
    </source>
</reference>
<reference evidence="1" key="2">
    <citation type="submission" date="2014-07" db="EMBL/GenBank/DDBJ databases">
        <title>Initial genome analysis of the psychrotolerant acidophile Acidithiobacillus ferrivorans CF27: insights into iron and sulfur oxidation pathways and into biofilm formation.</title>
        <authorList>
            <person name="Talla E."/>
            <person name="Hedrich S."/>
            <person name="Mangenot S."/>
            <person name="Ji B."/>
            <person name="Johnson D.B."/>
            <person name="Barbe V."/>
            <person name="Bonnefoy V."/>
        </authorList>
    </citation>
    <scope>NUCLEOTIDE SEQUENCE [LARGE SCALE GENOMIC DNA]</scope>
    <source>
        <strain evidence="1">CF27</strain>
    </source>
</reference>
<evidence type="ECO:0000313" key="2">
    <source>
        <dbReference type="EMBL" id="OCB03083.1"/>
    </source>
</evidence>
<dbReference type="AlphaFoldDB" id="A0A060UNY3"/>
<dbReference type="RefSeq" id="WP_035192495.1">
    <property type="nucleotide sequence ID" value="NZ_CCCS020000034.1"/>
</dbReference>
<dbReference type="EMBL" id="MASQ01000078">
    <property type="protein sequence ID" value="OCB03083.1"/>
    <property type="molecule type" value="Genomic_DNA"/>
</dbReference>
<reference evidence="1" key="1">
    <citation type="submission" date="2014-03" db="EMBL/GenBank/DDBJ databases">
        <authorList>
            <person name="Genoscope - CEA"/>
        </authorList>
    </citation>
    <scope>NUCLEOTIDE SEQUENCE [LARGE SCALE GENOMIC DNA]</scope>
    <source>
        <strain evidence="1">CF27</strain>
    </source>
</reference>
<name>A0A060UNY3_9PROT</name>
<dbReference type="EMBL" id="LT841305">
    <property type="protein sequence ID" value="SMH64118.1"/>
    <property type="molecule type" value="Genomic_DNA"/>
</dbReference>
<evidence type="ECO:0000313" key="3">
    <source>
        <dbReference type="EMBL" id="SMH64118.1"/>
    </source>
</evidence>
<accession>A0A060UNY3</accession>
<dbReference type="SUPFAM" id="SSF103247">
    <property type="entry name" value="TT1751-like"/>
    <property type="match status" value="1"/>
</dbReference>
<proteinExistence type="predicted"/>